<dbReference type="Proteomes" id="UP001500503">
    <property type="component" value="Unassembled WGS sequence"/>
</dbReference>
<organism evidence="1 2">
    <name type="scientific">Actinoallomurus oryzae</name>
    <dbReference type="NCBI Taxonomy" id="502180"/>
    <lineage>
        <taxon>Bacteria</taxon>
        <taxon>Bacillati</taxon>
        <taxon>Actinomycetota</taxon>
        <taxon>Actinomycetes</taxon>
        <taxon>Streptosporangiales</taxon>
        <taxon>Thermomonosporaceae</taxon>
        <taxon>Actinoallomurus</taxon>
    </lineage>
</organism>
<protein>
    <submittedName>
        <fullName evidence="1">Uncharacterized protein</fullName>
    </submittedName>
</protein>
<accession>A0ABP8R6Q6</accession>
<evidence type="ECO:0000313" key="1">
    <source>
        <dbReference type="EMBL" id="GAA4519344.1"/>
    </source>
</evidence>
<keyword evidence="2" id="KW-1185">Reference proteome</keyword>
<gene>
    <name evidence="1" type="ORF">GCM10023191_094750</name>
</gene>
<reference evidence="2" key="1">
    <citation type="journal article" date="2019" name="Int. J. Syst. Evol. Microbiol.">
        <title>The Global Catalogue of Microorganisms (GCM) 10K type strain sequencing project: providing services to taxonomists for standard genome sequencing and annotation.</title>
        <authorList>
            <consortium name="The Broad Institute Genomics Platform"/>
            <consortium name="The Broad Institute Genome Sequencing Center for Infectious Disease"/>
            <person name="Wu L."/>
            <person name="Ma J."/>
        </authorList>
    </citation>
    <scope>NUCLEOTIDE SEQUENCE [LARGE SCALE GENOMIC DNA]</scope>
    <source>
        <strain evidence="2">JCM 17933</strain>
    </source>
</reference>
<evidence type="ECO:0000313" key="2">
    <source>
        <dbReference type="Proteomes" id="UP001500503"/>
    </source>
</evidence>
<proteinExistence type="predicted"/>
<name>A0ABP8R6Q6_9ACTN</name>
<comment type="caution">
    <text evidence="1">The sequence shown here is derived from an EMBL/GenBank/DDBJ whole genome shotgun (WGS) entry which is preliminary data.</text>
</comment>
<dbReference type="Gene3D" id="2.50.20.20">
    <property type="match status" value="1"/>
</dbReference>
<sequence>MLHLLPPEEQHRTGKIWIREGSAPPNWETEHAETVASIRHLAQPTAIAIEELDGEELQRYSLRITPRRNEQDPLLAGVYRHLRRHEIDTLTFDVWLTEDGRLRWTRERAVTKHRRPRKPYSFTIDCWDFGVDLTELAIPASHEILYRT</sequence>
<dbReference type="EMBL" id="BAABHF010000062">
    <property type="protein sequence ID" value="GAA4519344.1"/>
    <property type="molecule type" value="Genomic_DNA"/>
</dbReference>